<reference evidence="2" key="1">
    <citation type="submission" date="2019-06" db="EMBL/GenBank/DDBJ databases">
        <authorList>
            <person name="Zheng W."/>
        </authorList>
    </citation>
    <scope>NUCLEOTIDE SEQUENCE</scope>
    <source>
        <strain evidence="2">QDHG01</strain>
    </source>
</reference>
<gene>
    <name evidence="2" type="ORF">FGO68_gene5774</name>
</gene>
<keyword evidence="3" id="KW-1185">Reference proteome</keyword>
<sequence length="130" mass="14116">MMTSTQSCLPTTASCLTALQPPQSSLLRMSTVCKIAQTSSKNKEGASPSTASSSTSSAHSPCRQIAAVISTQCHLNKRTCWVMRSTWRPRYASLTRTWWGLRCTSMSMGSAMGRKCCSRISGISCKARKL</sequence>
<accession>A0A8J8ND33</accession>
<feature type="compositionally biased region" description="Low complexity" evidence="1">
    <location>
        <begin position="46"/>
        <end position="59"/>
    </location>
</feature>
<feature type="region of interest" description="Disordered" evidence="1">
    <location>
        <begin position="38"/>
        <end position="59"/>
    </location>
</feature>
<evidence type="ECO:0000313" key="2">
    <source>
        <dbReference type="EMBL" id="TNV72773.1"/>
    </source>
</evidence>
<evidence type="ECO:0000256" key="1">
    <source>
        <dbReference type="SAM" id="MobiDB-lite"/>
    </source>
</evidence>
<evidence type="ECO:0000313" key="3">
    <source>
        <dbReference type="Proteomes" id="UP000785679"/>
    </source>
</evidence>
<name>A0A8J8ND33_HALGN</name>
<dbReference type="AlphaFoldDB" id="A0A8J8ND33"/>
<dbReference type="Proteomes" id="UP000785679">
    <property type="component" value="Unassembled WGS sequence"/>
</dbReference>
<organism evidence="2 3">
    <name type="scientific">Halteria grandinella</name>
    <dbReference type="NCBI Taxonomy" id="5974"/>
    <lineage>
        <taxon>Eukaryota</taxon>
        <taxon>Sar</taxon>
        <taxon>Alveolata</taxon>
        <taxon>Ciliophora</taxon>
        <taxon>Intramacronucleata</taxon>
        <taxon>Spirotrichea</taxon>
        <taxon>Stichotrichia</taxon>
        <taxon>Sporadotrichida</taxon>
        <taxon>Halteriidae</taxon>
        <taxon>Halteria</taxon>
    </lineage>
</organism>
<protein>
    <submittedName>
        <fullName evidence="2">Uncharacterized protein</fullName>
    </submittedName>
</protein>
<comment type="caution">
    <text evidence="2">The sequence shown here is derived from an EMBL/GenBank/DDBJ whole genome shotgun (WGS) entry which is preliminary data.</text>
</comment>
<proteinExistence type="predicted"/>
<dbReference type="EMBL" id="RRYP01021025">
    <property type="protein sequence ID" value="TNV72773.1"/>
    <property type="molecule type" value="Genomic_DNA"/>
</dbReference>